<dbReference type="InterPro" id="IPR036594">
    <property type="entry name" value="Meth_synthase_dom"/>
</dbReference>
<dbReference type="InterPro" id="IPR003593">
    <property type="entry name" value="AAA+_ATPase"/>
</dbReference>
<dbReference type="SMART" id="SM01018">
    <property type="entry name" value="B12-binding_2"/>
    <property type="match status" value="1"/>
</dbReference>
<dbReference type="AlphaFoldDB" id="X1F470"/>
<keyword evidence="4" id="KW-0067">ATP-binding</keyword>
<dbReference type="InterPro" id="IPR006158">
    <property type="entry name" value="Cobalamin-bd"/>
</dbReference>
<dbReference type="GO" id="GO:0005524">
    <property type="term" value="F:ATP binding"/>
    <property type="evidence" value="ECO:0007669"/>
    <property type="project" value="UniProtKB-KW"/>
</dbReference>
<dbReference type="InterPro" id="IPR003439">
    <property type="entry name" value="ABC_transporter-like_ATP-bd"/>
</dbReference>
<dbReference type="Pfam" id="PF02607">
    <property type="entry name" value="B12-binding_2"/>
    <property type="match status" value="1"/>
</dbReference>
<evidence type="ECO:0000256" key="4">
    <source>
        <dbReference type="ARBA" id="ARBA00022840"/>
    </source>
</evidence>
<dbReference type="SUPFAM" id="SSF52242">
    <property type="entry name" value="Cobalamin (vitamin B12)-binding domain"/>
    <property type="match status" value="1"/>
</dbReference>
<protein>
    <recommendedName>
        <fullName evidence="9">ABC transporter domain-containing protein</fullName>
    </recommendedName>
</protein>
<comment type="caution">
    <text evidence="8">The sequence shown here is derived from an EMBL/GenBank/DDBJ whole genome shotgun (WGS) entry which is preliminary data.</text>
</comment>
<dbReference type="CDD" id="cd03255">
    <property type="entry name" value="ABC_MJ0796_LolCDE_FtsE"/>
    <property type="match status" value="1"/>
</dbReference>
<dbReference type="InterPro" id="IPR017911">
    <property type="entry name" value="MacB-like_ATP-bd"/>
</dbReference>
<accession>X1F470</accession>
<dbReference type="InterPro" id="IPR017871">
    <property type="entry name" value="ABC_transporter-like_CS"/>
</dbReference>
<dbReference type="InterPro" id="IPR027417">
    <property type="entry name" value="P-loop_NTPase"/>
</dbReference>
<dbReference type="PANTHER" id="PTHR42798">
    <property type="entry name" value="LIPOPROTEIN-RELEASING SYSTEM ATP-BINDING PROTEIN LOLD"/>
    <property type="match status" value="1"/>
</dbReference>
<keyword evidence="3" id="KW-0547">Nucleotide-binding</keyword>
<dbReference type="PROSITE" id="PS50893">
    <property type="entry name" value="ABC_TRANSPORTER_2"/>
    <property type="match status" value="1"/>
</dbReference>
<evidence type="ECO:0000256" key="1">
    <source>
        <dbReference type="ARBA" id="ARBA00005417"/>
    </source>
</evidence>
<feature type="domain" description="B12-binding N-terminal" evidence="7">
    <location>
        <begin position="3"/>
        <end position="101"/>
    </location>
</feature>
<feature type="domain" description="B12-binding" evidence="6">
    <location>
        <begin position="102"/>
        <end position="191"/>
    </location>
</feature>
<sequence>EESLSLFRLINTGFVFQNYNLISTLTAEVDDIEAAVKEALEGDGKDPFDILSALTKGMDEVGKRYEEKEYYLTELVLAGETMKEAFKVLQPALAASDQSQDKTKIILCTVKGDNHDIGKNILGSLLLSSGFELHDLGMDVDANVIVDKVKETGATIIALSSLLTMTVEQIKNVHEALKVAGKTTLLNLIGGLDSPNEGTIFSNGVKITDLHEESLSLFRLINTGFVFQNYNLISTLTAEENVMFPMNLAGMSLKEQREKAVSLLKKIGLGDRREHLPFQLSAGEQQRVAIARALANNPPIILADEPTANLDKNTSMFIRDLFNDMKKDGKTIIIATHDDFLIKLANRVIIFEDGKITSEE</sequence>
<dbReference type="PROSITE" id="PS51332">
    <property type="entry name" value="B12_BINDING"/>
    <property type="match status" value="1"/>
</dbReference>
<evidence type="ECO:0000259" key="6">
    <source>
        <dbReference type="PROSITE" id="PS51332"/>
    </source>
</evidence>
<dbReference type="InterPro" id="IPR003759">
    <property type="entry name" value="Cbl-bd_cap"/>
</dbReference>
<dbReference type="Gene3D" id="1.10.1240.10">
    <property type="entry name" value="Methionine synthase domain"/>
    <property type="match status" value="1"/>
</dbReference>
<evidence type="ECO:0000313" key="8">
    <source>
        <dbReference type="EMBL" id="GAH40426.1"/>
    </source>
</evidence>
<keyword evidence="2" id="KW-0813">Transport</keyword>
<dbReference type="PROSITE" id="PS00211">
    <property type="entry name" value="ABC_TRANSPORTER_1"/>
    <property type="match status" value="1"/>
</dbReference>
<feature type="non-terminal residue" evidence="8">
    <location>
        <position position="1"/>
    </location>
</feature>
<dbReference type="PROSITE" id="PS51337">
    <property type="entry name" value="B12_BINDING_NTER"/>
    <property type="match status" value="1"/>
</dbReference>
<gene>
    <name evidence="8" type="ORF">S03H2_16398</name>
</gene>
<reference evidence="8" key="1">
    <citation type="journal article" date="2014" name="Front. Microbiol.">
        <title>High frequency of phylogenetically diverse reductive dehalogenase-homologous genes in deep subseafloor sedimentary metagenomes.</title>
        <authorList>
            <person name="Kawai M."/>
            <person name="Futagami T."/>
            <person name="Toyoda A."/>
            <person name="Takaki Y."/>
            <person name="Nishi S."/>
            <person name="Hori S."/>
            <person name="Arai W."/>
            <person name="Tsubouchi T."/>
            <person name="Morono Y."/>
            <person name="Uchiyama I."/>
            <person name="Ito T."/>
            <person name="Fujiyama A."/>
            <person name="Inagaki F."/>
            <person name="Takami H."/>
        </authorList>
    </citation>
    <scope>NUCLEOTIDE SEQUENCE</scope>
    <source>
        <strain evidence="8">Expedition CK06-06</strain>
    </source>
</reference>
<dbReference type="Gene3D" id="3.40.50.300">
    <property type="entry name" value="P-loop containing nucleotide triphosphate hydrolases"/>
    <property type="match status" value="1"/>
</dbReference>
<dbReference type="SUPFAM" id="SSF52540">
    <property type="entry name" value="P-loop containing nucleoside triphosphate hydrolases"/>
    <property type="match status" value="1"/>
</dbReference>
<evidence type="ECO:0000259" key="7">
    <source>
        <dbReference type="PROSITE" id="PS51337"/>
    </source>
</evidence>
<organism evidence="8">
    <name type="scientific">marine sediment metagenome</name>
    <dbReference type="NCBI Taxonomy" id="412755"/>
    <lineage>
        <taxon>unclassified sequences</taxon>
        <taxon>metagenomes</taxon>
        <taxon>ecological metagenomes</taxon>
    </lineage>
</organism>
<proteinExistence type="inferred from homology"/>
<evidence type="ECO:0000259" key="5">
    <source>
        <dbReference type="PROSITE" id="PS50893"/>
    </source>
</evidence>
<dbReference type="SUPFAM" id="SSF47644">
    <property type="entry name" value="Methionine synthase domain"/>
    <property type="match status" value="1"/>
</dbReference>
<dbReference type="GO" id="GO:0016887">
    <property type="term" value="F:ATP hydrolysis activity"/>
    <property type="evidence" value="ECO:0007669"/>
    <property type="project" value="InterPro"/>
</dbReference>
<dbReference type="GO" id="GO:0031419">
    <property type="term" value="F:cobalamin binding"/>
    <property type="evidence" value="ECO:0007669"/>
    <property type="project" value="InterPro"/>
</dbReference>
<evidence type="ECO:0008006" key="9">
    <source>
        <dbReference type="Google" id="ProtNLM"/>
    </source>
</evidence>
<evidence type="ECO:0000256" key="2">
    <source>
        <dbReference type="ARBA" id="ARBA00022448"/>
    </source>
</evidence>
<feature type="domain" description="ABC transporter" evidence="5">
    <location>
        <begin position="144"/>
        <end position="360"/>
    </location>
</feature>
<comment type="similarity">
    <text evidence="1">Belongs to the ABC transporter superfamily.</text>
</comment>
<dbReference type="InterPro" id="IPR036724">
    <property type="entry name" value="Cobalamin-bd_sf"/>
</dbReference>
<evidence type="ECO:0000256" key="3">
    <source>
        <dbReference type="ARBA" id="ARBA00022741"/>
    </source>
</evidence>
<dbReference type="SMART" id="SM00382">
    <property type="entry name" value="AAA"/>
    <property type="match status" value="1"/>
</dbReference>
<dbReference type="PANTHER" id="PTHR42798:SF2">
    <property type="entry name" value="ABC TRANSPORTER ATP-BINDING PROTEIN MG467-RELATED"/>
    <property type="match status" value="1"/>
</dbReference>
<dbReference type="Pfam" id="PF00005">
    <property type="entry name" value="ABC_tran"/>
    <property type="match status" value="1"/>
</dbReference>
<dbReference type="EMBL" id="BARU01008375">
    <property type="protein sequence ID" value="GAH40426.1"/>
    <property type="molecule type" value="Genomic_DNA"/>
</dbReference>
<name>X1F470_9ZZZZ</name>
<dbReference type="GO" id="GO:0046872">
    <property type="term" value="F:metal ion binding"/>
    <property type="evidence" value="ECO:0007669"/>
    <property type="project" value="InterPro"/>
</dbReference>